<reference evidence="14" key="1">
    <citation type="submission" date="2017-10" db="EMBL/GenBank/DDBJ databases">
        <authorList>
            <person name="L J."/>
        </authorList>
    </citation>
    <scope>NUCLEOTIDE SEQUENCE</scope>
</reference>
<dbReference type="AlphaFoldDB" id="A0A3S5HRF0"/>
<name>A0A3S5HRF0_9SCAR</name>
<dbReference type="EMBL" id="MG159815">
    <property type="protein sequence ID" value="AZQ21155.1"/>
    <property type="molecule type" value="Genomic_DNA"/>
</dbReference>
<evidence type="ECO:0000256" key="5">
    <source>
        <dbReference type="ARBA" id="ARBA00022547"/>
    </source>
</evidence>
<gene>
    <name evidence="14" type="primary">ATP8</name>
</gene>
<keyword evidence="6 12" id="KW-0812">Transmembrane</keyword>
<protein>
    <recommendedName>
        <fullName evidence="12">ATP synthase complex subunit 8</fullName>
    </recommendedName>
</protein>
<proteinExistence type="inferred from homology"/>
<evidence type="ECO:0000256" key="8">
    <source>
        <dbReference type="ARBA" id="ARBA00022989"/>
    </source>
</evidence>
<dbReference type="GO" id="GO:0031966">
    <property type="term" value="C:mitochondrial membrane"/>
    <property type="evidence" value="ECO:0007669"/>
    <property type="project" value="UniProtKB-SubCell"/>
</dbReference>
<keyword evidence="9 12" id="KW-0406">Ion transport</keyword>
<reference evidence="14" key="2">
    <citation type="journal article" date="2018" name="J Entomol Sci">
        <title>Mitogenome of the Monotypic Genus Rhaetus (Coleoptera: Scarabaeidae: Lucanidae).</title>
        <authorList>
            <person name="Jing L."/>
            <person name="Zhou S.-J."/>
            <person name="Chen Y.-J."/>
            <person name="Wan X."/>
        </authorList>
    </citation>
    <scope>NUCLEOTIDE SEQUENCE</scope>
</reference>
<dbReference type="GO" id="GO:0045259">
    <property type="term" value="C:proton-transporting ATP synthase complex"/>
    <property type="evidence" value="ECO:0007669"/>
    <property type="project" value="UniProtKB-KW"/>
</dbReference>
<feature type="transmembrane region" description="Helical" evidence="13">
    <location>
        <begin position="6"/>
        <end position="28"/>
    </location>
</feature>
<keyword evidence="8 13" id="KW-1133">Transmembrane helix</keyword>
<dbReference type="GO" id="GO:0015986">
    <property type="term" value="P:proton motive force-driven ATP synthesis"/>
    <property type="evidence" value="ECO:0007669"/>
    <property type="project" value="InterPro"/>
</dbReference>
<evidence type="ECO:0000256" key="6">
    <source>
        <dbReference type="ARBA" id="ARBA00022692"/>
    </source>
</evidence>
<comment type="subcellular location">
    <subcellularLocation>
        <location evidence="1 12">Mitochondrion membrane</location>
        <topology evidence="1 12">Single-pass membrane protein</topology>
    </subcellularLocation>
</comment>
<evidence type="ECO:0000256" key="11">
    <source>
        <dbReference type="ARBA" id="ARBA00023136"/>
    </source>
</evidence>
<dbReference type="GO" id="GO:0015078">
    <property type="term" value="F:proton transmembrane transporter activity"/>
    <property type="evidence" value="ECO:0007669"/>
    <property type="project" value="InterPro"/>
</dbReference>
<keyword evidence="10 12" id="KW-0496">Mitochondrion</keyword>
<keyword evidence="11 13" id="KW-0472">Membrane</keyword>
<dbReference type="Pfam" id="PF00895">
    <property type="entry name" value="ATP-synt_8"/>
    <property type="match status" value="1"/>
</dbReference>
<dbReference type="InterPro" id="IPR001421">
    <property type="entry name" value="ATP8_metazoa"/>
</dbReference>
<evidence type="ECO:0000313" key="14">
    <source>
        <dbReference type="EMBL" id="AZQ21155.1"/>
    </source>
</evidence>
<keyword evidence="5 12" id="KW-0138">CF(0)</keyword>
<keyword evidence="7 12" id="KW-0375">Hydrogen ion transport</keyword>
<evidence type="ECO:0000256" key="12">
    <source>
        <dbReference type="RuleBase" id="RU003661"/>
    </source>
</evidence>
<evidence type="ECO:0000256" key="7">
    <source>
        <dbReference type="ARBA" id="ARBA00022781"/>
    </source>
</evidence>
<evidence type="ECO:0000256" key="4">
    <source>
        <dbReference type="ARBA" id="ARBA00022448"/>
    </source>
</evidence>
<evidence type="ECO:0000256" key="1">
    <source>
        <dbReference type="ARBA" id="ARBA00004304"/>
    </source>
</evidence>
<organism evidence="14">
    <name type="scientific">Rhaetus westwoodii</name>
    <dbReference type="NCBI Taxonomy" id="618572"/>
    <lineage>
        <taxon>Eukaryota</taxon>
        <taxon>Metazoa</taxon>
        <taxon>Ecdysozoa</taxon>
        <taxon>Arthropoda</taxon>
        <taxon>Hexapoda</taxon>
        <taxon>Insecta</taxon>
        <taxon>Pterygota</taxon>
        <taxon>Neoptera</taxon>
        <taxon>Endopterygota</taxon>
        <taxon>Coleoptera</taxon>
        <taxon>Polyphaga</taxon>
        <taxon>Scarabaeiformia</taxon>
        <taxon>Lucanidae</taxon>
        <taxon>Lucaninae</taxon>
        <taxon>Rhaetus</taxon>
    </lineage>
</organism>
<evidence type="ECO:0000256" key="2">
    <source>
        <dbReference type="ARBA" id="ARBA00008892"/>
    </source>
</evidence>
<evidence type="ECO:0000256" key="10">
    <source>
        <dbReference type="ARBA" id="ARBA00023128"/>
    </source>
</evidence>
<keyword evidence="4 12" id="KW-0813">Transport</keyword>
<evidence type="ECO:0000256" key="3">
    <source>
        <dbReference type="ARBA" id="ARBA00011291"/>
    </source>
</evidence>
<sequence>MPQMAPINWLTLMTIFSVILIIVSILNYSLQYFSPSIHEARKIDSLKNWKW</sequence>
<evidence type="ECO:0000256" key="9">
    <source>
        <dbReference type="ARBA" id="ARBA00023065"/>
    </source>
</evidence>
<accession>A0A3S5HRF0</accession>
<geneLocation type="mitochondrion" evidence="14"/>
<evidence type="ECO:0000256" key="13">
    <source>
        <dbReference type="SAM" id="Phobius"/>
    </source>
</evidence>
<comment type="subunit">
    <text evidence="3">F-type ATPases have 2 components, CF(1) - the catalytic core - and CF(0) - the membrane proton channel.</text>
</comment>
<comment type="similarity">
    <text evidence="2 12">Belongs to the ATPase protein 8 family.</text>
</comment>